<dbReference type="AlphaFoldDB" id="A0A1B3ZI86"/>
<dbReference type="Gene3D" id="2.40.50.90">
    <property type="match status" value="1"/>
</dbReference>
<feature type="chain" id="PRO_5008556583" evidence="1">
    <location>
        <begin position="22"/>
        <end position="168"/>
    </location>
</feature>
<keyword evidence="1" id="KW-0732">Signal</keyword>
<dbReference type="Pfam" id="PF00565">
    <property type="entry name" value="SNase"/>
    <property type="match status" value="1"/>
</dbReference>
<keyword evidence="3" id="KW-0614">Plasmid</keyword>
<protein>
    <submittedName>
        <fullName evidence="3">Nuclease</fullName>
    </submittedName>
</protein>
<dbReference type="RefSeq" id="WP_069207715.1">
    <property type="nucleotide sequence ID" value="NZ_CP014169.1"/>
</dbReference>
<evidence type="ECO:0000313" key="3">
    <source>
        <dbReference type="EMBL" id="AOH87144.1"/>
    </source>
</evidence>
<dbReference type="SMART" id="SM00318">
    <property type="entry name" value="SNc"/>
    <property type="match status" value="1"/>
</dbReference>
<accession>A0A1B3ZI86</accession>
<feature type="domain" description="TNase-like" evidence="2">
    <location>
        <begin position="23"/>
        <end position="150"/>
    </location>
</feature>
<dbReference type="InterPro" id="IPR016071">
    <property type="entry name" value="Staphylococal_nuclease_OB-fold"/>
</dbReference>
<sequence>MRAILILAIALATISASTSFAQHPRVDAKARALDGDTLAVDFRLLGVDAFERRQLCERSSGCWACGKAAQDLAANALRAATATIQLMPSSTYGRPVAVVTVDGQDLGERLIRAGLAIPETGYLRNDPARAARYTAAFAKATAGRAGALAGRWIEPSQWRRGARLQCER</sequence>
<dbReference type="OrthoDB" id="9805504at2"/>
<feature type="signal peptide" evidence="1">
    <location>
        <begin position="1"/>
        <end position="21"/>
    </location>
</feature>
<dbReference type="Proteomes" id="UP000094256">
    <property type="component" value="Plasmid unnamed"/>
</dbReference>
<dbReference type="SUPFAM" id="SSF50199">
    <property type="entry name" value="Staphylococcal nuclease"/>
    <property type="match status" value="1"/>
</dbReference>
<name>A0A1B3ZI86_9SPHN</name>
<evidence type="ECO:0000313" key="4">
    <source>
        <dbReference type="Proteomes" id="UP000094256"/>
    </source>
</evidence>
<dbReference type="EMBL" id="CP014169">
    <property type="protein sequence ID" value="AOH87144.1"/>
    <property type="molecule type" value="Genomic_DNA"/>
</dbReference>
<evidence type="ECO:0000256" key="1">
    <source>
        <dbReference type="SAM" id="SignalP"/>
    </source>
</evidence>
<organism evidence="3 4">
    <name type="scientific">Sphingomonas panacis</name>
    <dbReference type="NCBI Taxonomy" id="1560345"/>
    <lineage>
        <taxon>Bacteria</taxon>
        <taxon>Pseudomonadati</taxon>
        <taxon>Pseudomonadota</taxon>
        <taxon>Alphaproteobacteria</taxon>
        <taxon>Sphingomonadales</taxon>
        <taxon>Sphingomonadaceae</taxon>
        <taxon>Sphingomonas</taxon>
    </lineage>
</organism>
<dbReference type="KEGG" id="span:AWL63_23535"/>
<geneLocation type="plasmid" evidence="4"/>
<reference evidence="3 4" key="1">
    <citation type="submission" date="2016-01" db="EMBL/GenBank/DDBJ databases">
        <title>Complete genome and mega plasmid sequence of Sphingomonas panacis DCY99 elicits systemic resistance in rice to Xanthomonas oryzae.</title>
        <authorList>
            <person name="Kim Y.J."/>
            <person name="Yang D.C."/>
            <person name="Sing P."/>
        </authorList>
    </citation>
    <scope>NUCLEOTIDE SEQUENCE [LARGE SCALE GENOMIC DNA]</scope>
    <source>
        <strain evidence="3 4">DCY99</strain>
        <plasmid evidence="4">Plasmid</plasmid>
    </source>
</reference>
<proteinExistence type="predicted"/>
<evidence type="ECO:0000259" key="2">
    <source>
        <dbReference type="SMART" id="SM00318"/>
    </source>
</evidence>
<dbReference type="InterPro" id="IPR035437">
    <property type="entry name" value="SNase_OB-fold_sf"/>
</dbReference>
<keyword evidence="4" id="KW-1185">Reference proteome</keyword>
<gene>
    <name evidence="3" type="ORF">AWL63_23535</name>
</gene>